<evidence type="ECO:0000256" key="6">
    <source>
        <dbReference type="ARBA" id="ARBA00022692"/>
    </source>
</evidence>
<dbReference type="Proteomes" id="UP000288079">
    <property type="component" value="Unassembled WGS sequence"/>
</dbReference>
<keyword evidence="5" id="KW-0762">Sugar transport</keyword>
<keyword evidence="3" id="KW-0813">Transport</keyword>
<sequence>MLGSSPSLMAQTMSDQQVLEYVKEGIKQGKEQKQMAAELARKGVTKEQAIRVKELYEKQNNVNTSNATGTDINESRLREEMKENTSDMLEDHPSTQDLSREDQVFGRNIFNTRNLTFEPSVNLATPSNYRLGPGDEVIIDIWGASQNTIRQAISPDGTINIQKIGPVYLSGLTVSEANDYLKKSLNKIYNGLNNATDPSSDIRLSLGNIRTIQINIMGEVVQPGTYALSAFSTVFHALYRAGGVSDIGSLRNVQLVRNGKKLTTIDVYEFIMKGNAQDDIRLQEGDVVIVPAYDVLVKLSGKVKRPMRFEMKPDEPLSTLIKYAGGFDADAYTRSLRVVRQNGEEYEVNTVKDIDYSIYKMRNGDVVTAEAILNRFTNKLEVRGAVYRPGIYQLSGTLNTIRELVNEAQGLTGDAFLNRSVLYRQHDDLTTEVLPIDIKSIMDGTSPNIALQKNDILYIPSIHDLSDRGNITVHGEVANPDSYPYADNMTLEDLIIQAGGLREAASTVRVDVTRRIKNPRSTADNDTIGQMFSFSLKDGFVIDGQPGFVLQPYDEVYVRRSPGYQAQQNVKIEGEILFGGTYALTSREERLSDLVNKAGGATNYAYLRGAKLARVANADEKKRMGDVIRLMRRQLGEEMMDSLGIDVDSTFTVGIDLESALRNPQSSSNIVLREGDVISIPKNTNTVTINGAVMVPNTVSYLEGKNIDYYLNQAGGYSDNAKKSKKFIVYMNGEVTRVKGNAKKQIEPGCEIIVPSKSKKRTNVGEILGYATSFSSLGMMIASIANLIKK</sequence>
<dbReference type="PANTHER" id="PTHR33619:SF3">
    <property type="entry name" value="POLYSACCHARIDE EXPORT PROTEIN GFCE-RELATED"/>
    <property type="match status" value="1"/>
</dbReference>
<evidence type="ECO:0000256" key="13">
    <source>
        <dbReference type="ARBA" id="ARBA00023237"/>
    </source>
</evidence>
<evidence type="ECO:0000259" key="17">
    <source>
        <dbReference type="Pfam" id="PF22461"/>
    </source>
</evidence>
<keyword evidence="19" id="KW-1185">Reference proteome</keyword>
<dbReference type="GO" id="GO:0006811">
    <property type="term" value="P:monoatomic ion transport"/>
    <property type="evidence" value="ECO:0007669"/>
    <property type="project" value="UniProtKB-KW"/>
</dbReference>
<keyword evidence="14" id="KW-0449">Lipoprotein</keyword>
<evidence type="ECO:0000256" key="14">
    <source>
        <dbReference type="ARBA" id="ARBA00023288"/>
    </source>
</evidence>
<dbReference type="Pfam" id="PF22461">
    <property type="entry name" value="SLBB_2"/>
    <property type="match status" value="2"/>
</dbReference>
<dbReference type="PANTHER" id="PTHR33619">
    <property type="entry name" value="POLYSACCHARIDE EXPORT PROTEIN GFCE-RELATED"/>
    <property type="match status" value="1"/>
</dbReference>
<evidence type="ECO:0000256" key="4">
    <source>
        <dbReference type="ARBA" id="ARBA00022452"/>
    </source>
</evidence>
<keyword evidence="12" id="KW-0564">Palmitate</keyword>
<evidence type="ECO:0000256" key="7">
    <source>
        <dbReference type="ARBA" id="ARBA00022729"/>
    </source>
</evidence>
<evidence type="ECO:0000256" key="11">
    <source>
        <dbReference type="ARBA" id="ARBA00023136"/>
    </source>
</evidence>
<dbReference type="InterPro" id="IPR054765">
    <property type="entry name" value="SLBB_dom"/>
</dbReference>
<keyword evidence="6" id="KW-0812">Transmembrane</keyword>
<evidence type="ECO:0000256" key="2">
    <source>
        <dbReference type="ARBA" id="ARBA00009450"/>
    </source>
</evidence>
<evidence type="ECO:0000256" key="3">
    <source>
        <dbReference type="ARBA" id="ARBA00022448"/>
    </source>
</evidence>
<evidence type="ECO:0000313" key="18">
    <source>
        <dbReference type="EMBL" id="GCB34288.1"/>
    </source>
</evidence>
<evidence type="ECO:0000313" key="19">
    <source>
        <dbReference type="Proteomes" id="UP000288079"/>
    </source>
</evidence>
<comment type="similarity">
    <text evidence="2">Belongs to the BexD/CtrA/VexA family.</text>
</comment>
<keyword evidence="13" id="KW-0998">Cell outer membrane</keyword>
<dbReference type="GO" id="GO:0015159">
    <property type="term" value="F:polysaccharide transmembrane transporter activity"/>
    <property type="evidence" value="ECO:0007669"/>
    <property type="project" value="InterPro"/>
</dbReference>
<dbReference type="EMBL" id="BHWB01000003">
    <property type="protein sequence ID" value="GCB34288.1"/>
    <property type="molecule type" value="Genomic_DNA"/>
</dbReference>
<feature type="domain" description="SLBB" evidence="17">
    <location>
        <begin position="379"/>
        <end position="459"/>
    </location>
</feature>
<keyword evidence="4" id="KW-1134">Transmembrane beta strand</keyword>
<dbReference type="InterPro" id="IPR049712">
    <property type="entry name" value="Poly_export"/>
</dbReference>
<feature type="domain" description="Soluble ligand binding" evidence="16">
    <location>
        <begin position="687"/>
        <end position="737"/>
    </location>
</feature>
<evidence type="ECO:0000256" key="8">
    <source>
        <dbReference type="ARBA" id="ARBA00023047"/>
    </source>
</evidence>
<evidence type="ECO:0000256" key="10">
    <source>
        <dbReference type="ARBA" id="ARBA00023114"/>
    </source>
</evidence>
<proteinExistence type="inferred from homology"/>
<reference evidence="18 19" key="1">
    <citation type="submission" date="2018-10" db="EMBL/GenBank/DDBJ databases">
        <title>Draft Genome Sequence of Bacteroides sp. KCTC 15687.</title>
        <authorList>
            <person name="Yu S.Y."/>
            <person name="Kim J.S."/>
            <person name="Oh B.S."/>
            <person name="Park S.H."/>
            <person name="Kang S.W."/>
            <person name="Park J.E."/>
            <person name="Choi S.H."/>
            <person name="Han K.I."/>
            <person name="Lee K.C."/>
            <person name="Eom M.K."/>
            <person name="Suh M.K."/>
            <person name="Lee D.H."/>
            <person name="Yoon H."/>
            <person name="Kim B."/>
            <person name="Yang S.J."/>
            <person name="Lee J.S."/>
            <person name="Lee J.H."/>
        </authorList>
    </citation>
    <scope>NUCLEOTIDE SEQUENCE [LARGE SCALE GENOMIC DNA]</scope>
    <source>
        <strain evidence="18 19">KCTC 15687</strain>
    </source>
</reference>
<evidence type="ECO:0000259" key="16">
    <source>
        <dbReference type="Pfam" id="PF10531"/>
    </source>
</evidence>
<dbReference type="InterPro" id="IPR003715">
    <property type="entry name" value="Poly_export_N"/>
</dbReference>
<dbReference type="OrthoDB" id="9808948at2"/>
<accession>A0A401LRU6</accession>
<comment type="caution">
    <text evidence="18">The sequence shown here is derived from an EMBL/GenBank/DDBJ whole genome shotgun (WGS) entry which is preliminary data.</text>
</comment>
<protein>
    <submittedName>
        <fullName evidence="18">Capsule polysaccharide transporter</fullName>
    </submittedName>
</protein>
<feature type="domain" description="Soluble ligand binding" evidence="16">
    <location>
        <begin position="297"/>
        <end position="346"/>
    </location>
</feature>
<dbReference type="GO" id="GO:0015288">
    <property type="term" value="F:porin activity"/>
    <property type="evidence" value="ECO:0007669"/>
    <property type="project" value="UniProtKB-KW"/>
</dbReference>
<feature type="domain" description="SLBB" evidence="17">
    <location>
        <begin position="214"/>
        <end position="290"/>
    </location>
</feature>
<organism evidence="18 19">
    <name type="scientific">Bacteroides faecalis</name>
    <dbReference type="NCBI Taxonomy" id="2447885"/>
    <lineage>
        <taxon>Bacteria</taxon>
        <taxon>Pseudomonadati</taxon>
        <taxon>Bacteroidota</taxon>
        <taxon>Bacteroidia</taxon>
        <taxon>Bacteroidales</taxon>
        <taxon>Bacteroidaceae</taxon>
        <taxon>Bacteroides</taxon>
    </lineage>
</organism>
<keyword evidence="8" id="KW-0625">Polysaccharide transport</keyword>
<keyword evidence="9" id="KW-0406">Ion transport</keyword>
<evidence type="ECO:0000259" key="15">
    <source>
        <dbReference type="Pfam" id="PF02563"/>
    </source>
</evidence>
<dbReference type="GO" id="GO:0046930">
    <property type="term" value="C:pore complex"/>
    <property type="evidence" value="ECO:0007669"/>
    <property type="project" value="UniProtKB-KW"/>
</dbReference>
<keyword evidence="10" id="KW-0626">Porin</keyword>
<keyword evidence="7" id="KW-0732">Signal</keyword>
<comment type="subcellular location">
    <subcellularLocation>
        <location evidence="1">Cell outer membrane</location>
        <topology evidence="1">Multi-pass membrane protein</topology>
    </subcellularLocation>
</comment>
<evidence type="ECO:0000256" key="5">
    <source>
        <dbReference type="ARBA" id="ARBA00022597"/>
    </source>
</evidence>
<evidence type="ECO:0000256" key="12">
    <source>
        <dbReference type="ARBA" id="ARBA00023139"/>
    </source>
</evidence>
<dbReference type="Gene3D" id="3.10.560.10">
    <property type="entry name" value="Outer membrane lipoprotein wza domain like"/>
    <property type="match status" value="6"/>
</dbReference>
<dbReference type="InterPro" id="IPR019554">
    <property type="entry name" value="Soluble_ligand-bd"/>
</dbReference>
<dbReference type="GO" id="GO:0009279">
    <property type="term" value="C:cell outer membrane"/>
    <property type="evidence" value="ECO:0007669"/>
    <property type="project" value="UniProtKB-SubCell"/>
</dbReference>
<evidence type="ECO:0000256" key="9">
    <source>
        <dbReference type="ARBA" id="ARBA00023065"/>
    </source>
</evidence>
<gene>
    <name evidence="18" type="ORF">KGMB02408_12330</name>
</gene>
<dbReference type="AlphaFoldDB" id="A0A401LRU6"/>
<evidence type="ECO:0000256" key="1">
    <source>
        <dbReference type="ARBA" id="ARBA00004571"/>
    </source>
</evidence>
<keyword evidence="11" id="KW-0472">Membrane</keyword>
<feature type="domain" description="Polysaccharide export protein N-terminal" evidence="15">
    <location>
        <begin position="125"/>
        <end position="189"/>
    </location>
</feature>
<feature type="domain" description="Soluble ligand binding" evidence="16">
    <location>
        <begin position="471"/>
        <end position="517"/>
    </location>
</feature>
<dbReference type="Pfam" id="PF02563">
    <property type="entry name" value="Poly_export"/>
    <property type="match status" value="1"/>
</dbReference>
<dbReference type="Pfam" id="PF10531">
    <property type="entry name" value="SLBB"/>
    <property type="match status" value="3"/>
</dbReference>
<name>A0A401LRU6_9BACE</name>